<dbReference type="Gene3D" id="1.25.40.90">
    <property type="match status" value="1"/>
</dbReference>
<dbReference type="GO" id="GO:0000993">
    <property type="term" value="F:RNA polymerase II complex binding"/>
    <property type="evidence" value="ECO:0007669"/>
    <property type="project" value="TreeGrafter"/>
</dbReference>
<feature type="domain" description="CID" evidence="2">
    <location>
        <begin position="31"/>
        <end position="163"/>
    </location>
</feature>
<proteinExistence type="predicted"/>
<dbReference type="CDD" id="cd16981">
    <property type="entry name" value="CID_RPRD_like"/>
    <property type="match status" value="1"/>
</dbReference>
<evidence type="ECO:0000313" key="4">
    <source>
        <dbReference type="Proteomes" id="UP000663879"/>
    </source>
</evidence>
<dbReference type="SUPFAM" id="SSF48464">
    <property type="entry name" value="ENTH/VHS domain"/>
    <property type="match status" value="1"/>
</dbReference>
<feature type="compositionally biased region" description="Low complexity" evidence="1">
    <location>
        <begin position="677"/>
        <end position="687"/>
    </location>
</feature>
<organism evidence="3 4">
    <name type="scientific">Brachionus calyciflorus</name>
    <dbReference type="NCBI Taxonomy" id="104777"/>
    <lineage>
        <taxon>Eukaryota</taxon>
        <taxon>Metazoa</taxon>
        <taxon>Spiralia</taxon>
        <taxon>Gnathifera</taxon>
        <taxon>Rotifera</taxon>
        <taxon>Eurotatoria</taxon>
        <taxon>Monogononta</taxon>
        <taxon>Pseudotrocha</taxon>
        <taxon>Ploima</taxon>
        <taxon>Brachionidae</taxon>
        <taxon>Brachionus</taxon>
    </lineage>
</organism>
<dbReference type="AlphaFoldDB" id="A0A814GL46"/>
<dbReference type="PANTHER" id="PTHR12460">
    <property type="entry name" value="CYCLIN-DEPENDENT KINASE INHIBITOR-RELATED PROTEIN"/>
    <property type="match status" value="1"/>
</dbReference>
<evidence type="ECO:0000256" key="1">
    <source>
        <dbReference type="SAM" id="MobiDB-lite"/>
    </source>
</evidence>
<evidence type="ECO:0000313" key="3">
    <source>
        <dbReference type="EMBL" id="CAF0998068.1"/>
    </source>
</evidence>
<feature type="region of interest" description="Disordered" evidence="1">
    <location>
        <begin position="340"/>
        <end position="459"/>
    </location>
</feature>
<dbReference type="PANTHER" id="PTHR12460:SF40">
    <property type="entry name" value="REGULATION OF NUCLEAR PRE-MRNA DOMAIN-CONTAINING PROTEIN 2"/>
    <property type="match status" value="1"/>
</dbReference>
<dbReference type="Pfam" id="PF04818">
    <property type="entry name" value="CID"/>
    <property type="match status" value="1"/>
</dbReference>
<dbReference type="SMART" id="SM00582">
    <property type="entry name" value="RPR"/>
    <property type="match status" value="1"/>
</dbReference>
<comment type="caution">
    <text evidence="3">The sequence shown here is derived from an EMBL/GenBank/DDBJ whole genome shotgun (WGS) entry which is preliminary data.</text>
</comment>
<dbReference type="Proteomes" id="UP000663879">
    <property type="component" value="Unassembled WGS sequence"/>
</dbReference>
<feature type="compositionally biased region" description="Basic residues" evidence="1">
    <location>
        <begin position="727"/>
        <end position="740"/>
    </location>
</feature>
<feature type="compositionally biased region" description="Low complexity" evidence="1">
    <location>
        <begin position="356"/>
        <end position="386"/>
    </location>
</feature>
<feature type="compositionally biased region" description="Basic and acidic residues" evidence="1">
    <location>
        <begin position="615"/>
        <end position="624"/>
    </location>
</feature>
<feature type="compositionally biased region" description="Low complexity" evidence="1">
    <location>
        <begin position="440"/>
        <end position="459"/>
    </location>
</feature>
<dbReference type="OrthoDB" id="10069473at2759"/>
<feature type="compositionally biased region" description="Low complexity" evidence="1">
    <location>
        <begin position="591"/>
        <end position="603"/>
    </location>
</feature>
<feature type="compositionally biased region" description="Pro residues" evidence="1">
    <location>
        <begin position="568"/>
        <end position="590"/>
    </location>
</feature>
<gene>
    <name evidence="3" type="ORF">OXX778_LOCUS16259</name>
</gene>
<feature type="compositionally biased region" description="Acidic residues" evidence="1">
    <location>
        <begin position="346"/>
        <end position="355"/>
    </location>
</feature>
<dbReference type="InterPro" id="IPR006569">
    <property type="entry name" value="CID_dom"/>
</dbReference>
<dbReference type="Gene3D" id="6.10.250.2560">
    <property type="match status" value="1"/>
</dbReference>
<feature type="region of interest" description="Disordered" evidence="1">
    <location>
        <begin position="1"/>
        <end position="32"/>
    </location>
</feature>
<name>A0A814GL46_9BILA</name>
<dbReference type="EMBL" id="CAJNOC010003792">
    <property type="protein sequence ID" value="CAF0998068.1"/>
    <property type="molecule type" value="Genomic_DNA"/>
</dbReference>
<reference evidence="3" key="1">
    <citation type="submission" date="2021-02" db="EMBL/GenBank/DDBJ databases">
        <authorList>
            <person name="Nowell W R."/>
        </authorList>
    </citation>
    <scope>NUCLEOTIDE SEQUENCE</scope>
    <source>
        <strain evidence="3">Ploen Becks lab</strain>
    </source>
</reference>
<dbReference type="PROSITE" id="PS51391">
    <property type="entry name" value="CID"/>
    <property type="match status" value="1"/>
</dbReference>
<sequence>MTSIAAASSGIASSSSSSTSSINITPLSTSSSSFNEENLMRKLDNCTPTQEGIQTLGLWIIHHKNHHDIITKLWLKKMSDPIINSKQKLALFYLANDVIQNCKRKNAKIYQESFKSVLNQAVSHCRSDSIREKVERVFDVWLERQVFDKEFVQKLTLTLNYKSQLLTRSPETTTSTTTTKEEIKPVKNTNTNNESIEIAKDEIEKIITEFQPKNLCESINEFQGQVKQSSVLKSEIEATRLLEINLEHVKQYRDRTQCAKFKIEFESSCEKLEDYVRKLNEQYEQRKHLIKLMQQSEIFYDAQYKDAKTVFSAYRSYGSKVHAVKKKLDELIETKFSNSNKNLDNLDMEMSDDDQNSSILNSSSQQSTISNLLQNSSLNNKSQSSTRANILDPRQNRQISKKDENNKKRERSSTPVRDEKPDNPANNSPLDFLTKFINKSSNQTDSPPTTTTTNTQPSSNLSFLVNSLQKFVNNGNSGYTQSSEFYNPSGINYQSSYMGQESNRPGTPTKDEVYQPPILIPQPQPQSYNQMIVPGHPPPPPPYQMFIPPPPMGVPGQLMIDPYQHMPYHPPPPPGFYPSPVPQNVPPPPQQQISPLMSVQQQQQPPPVKSPKSNWNERKNESPLKVENNFPVQKKPLLSTPIISPNNNLNKRKFSSFDDDRHSQGNNTQFNRFKPYQQQQQHNGNNSHFHHNQQHQNNRIPTINSQRDRGESLSGSGHNTNNYNNTNHHHQNKSNRNRFY</sequence>
<protein>
    <recommendedName>
        <fullName evidence="2">CID domain-containing protein</fullName>
    </recommendedName>
</protein>
<dbReference type="InterPro" id="IPR008942">
    <property type="entry name" value="ENTH_VHS"/>
</dbReference>
<dbReference type="GO" id="GO:0031124">
    <property type="term" value="P:mRNA 3'-end processing"/>
    <property type="evidence" value="ECO:0007669"/>
    <property type="project" value="TreeGrafter"/>
</dbReference>
<accession>A0A814GL46</accession>
<feature type="region of interest" description="Disordered" evidence="1">
    <location>
        <begin position="563"/>
        <end position="740"/>
    </location>
</feature>
<evidence type="ECO:0000259" key="2">
    <source>
        <dbReference type="PROSITE" id="PS51391"/>
    </source>
</evidence>
<keyword evidence="4" id="KW-1185">Reference proteome</keyword>